<protein>
    <submittedName>
        <fullName evidence="3">MADS transcription factor CaAGL6-1b</fullName>
    </submittedName>
</protein>
<dbReference type="Pfam" id="PF01486">
    <property type="entry name" value="K-box"/>
    <property type="match status" value="1"/>
</dbReference>
<dbReference type="InterPro" id="IPR050142">
    <property type="entry name" value="MADS-box/MEF2_TF"/>
</dbReference>
<dbReference type="InterPro" id="IPR002487">
    <property type="entry name" value="TF_Kbox"/>
</dbReference>
<reference evidence="3" key="1">
    <citation type="submission" date="2021-11" db="EMBL/GenBank/DDBJ databases">
        <authorList>
            <person name="Zhao H."/>
        </authorList>
    </citation>
    <scope>NUCLEOTIDE SEQUENCE</scope>
</reference>
<dbReference type="PANTHER" id="PTHR48019">
    <property type="entry name" value="SERUM RESPONSE FACTOR HOMOLOG"/>
    <property type="match status" value="1"/>
</dbReference>
<dbReference type="EMBL" id="OL469307">
    <property type="protein sequence ID" value="UXR27452.1"/>
    <property type="molecule type" value="mRNA"/>
</dbReference>
<name>A0A977TIH2_DELAJ</name>
<accession>A0A977TIH2</accession>
<dbReference type="PROSITE" id="PS51297">
    <property type="entry name" value="K_BOX"/>
    <property type="match status" value="1"/>
</dbReference>
<evidence type="ECO:0000259" key="2">
    <source>
        <dbReference type="PROSITE" id="PS51297"/>
    </source>
</evidence>
<organism evidence="3">
    <name type="scientific">Delphinium ajacis</name>
    <name type="common">Rocket larkspur</name>
    <name type="synonym">Consolida ajacis</name>
    <dbReference type="NCBI Taxonomy" id="37494"/>
    <lineage>
        <taxon>Eukaryota</taxon>
        <taxon>Viridiplantae</taxon>
        <taxon>Streptophyta</taxon>
        <taxon>Embryophyta</taxon>
        <taxon>Tracheophyta</taxon>
        <taxon>Spermatophyta</taxon>
        <taxon>Magnoliopsida</taxon>
        <taxon>Ranunculales</taxon>
        <taxon>Ranunculaceae</taxon>
        <taxon>Ranunculoideae</taxon>
        <taxon>Delphinieae</taxon>
        <taxon>Consolida</taxon>
    </lineage>
</organism>
<dbReference type="AlphaFoldDB" id="A0A977TIH2"/>
<feature type="coiled-coil region" evidence="1">
    <location>
        <begin position="34"/>
        <end position="110"/>
    </location>
</feature>
<dbReference type="GO" id="GO:0003700">
    <property type="term" value="F:DNA-binding transcription factor activity"/>
    <property type="evidence" value="ECO:0007669"/>
    <property type="project" value="InterPro"/>
</dbReference>
<dbReference type="GO" id="GO:0005634">
    <property type="term" value="C:nucleus"/>
    <property type="evidence" value="ECO:0007669"/>
    <property type="project" value="InterPro"/>
</dbReference>
<evidence type="ECO:0000313" key="3">
    <source>
        <dbReference type="EMBL" id="UXR27452.1"/>
    </source>
</evidence>
<keyword evidence="1" id="KW-0175">Coiled coil</keyword>
<feature type="domain" description="K-box" evidence="2">
    <location>
        <begin position="27"/>
        <end position="117"/>
    </location>
</feature>
<proteinExistence type="evidence at transcript level"/>
<evidence type="ECO:0000256" key="1">
    <source>
        <dbReference type="SAM" id="Coils"/>
    </source>
</evidence>
<sequence length="183" mass="20586">MDRTLERYQRSSYSTQGNNLTVADSVTQSWCQEVSKLKAKYESLQRSQRNLLGEDLGSLSVKELQNLETQLEGALTQARQRKSQMMLENMEKLRKKERHLGDMNKQLSNQLELEGQGSFRTMQDSWDSASLVGSSFSTHPSQSNATETEPLLQIGYHQYGSNGGFSVPRSNAGDNNCTQGWAL</sequence>